<comment type="subcellular location">
    <subcellularLocation>
        <location evidence="2">Cell membrane</location>
        <topology evidence="2">Lipid-anchor</topology>
    </subcellularLocation>
</comment>
<dbReference type="PANTHER" id="PTHR30203">
    <property type="entry name" value="OUTER MEMBRANE CATION EFFLUX PROTEIN"/>
    <property type="match status" value="1"/>
</dbReference>
<dbReference type="GO" id="GO:0005886">
    <property type="term" value="C:plasma membrane"/>
    <property type="evidence" value="ECO:0007669"/>
    <property type="project" value="UniProtKB-SubCell"/>
</dbReference>
<keyword evidence="2" id="KW-0472">Membrane</keyword>
<comment type="similarity">
    <text evidence="1 2">Belongs to the outer membrane factor (OMF) (TC 1.B.17) family.</text>
</comment>
<dbReference type="InterPro" id="IPR003423">
    <property type="entry name" value="OMP_efflux"/>
</dbReference>
<evidence type="ECO:0000256" key="1">
    <source>
        <dbReference type="ARBA" id="ARBA00007613"/>
    </source>
</evidence>
<keyword evidence="2" id="KW-0812">Transmembrane</keyword>
<dbReference type="Proteomes" id="UP000500806">
    <property type="component" value="Chromosome"/>
</dbReference>
<reference evidence="4 5" key="1">
    <citation type="submission" date="2018-04" db="EMBL/GenBank/DDBJ databases">
        <title>Polynucleobacter sp. LimPoW16 genome.</title>
        <authorList>
            <person name="Hahn M.W."/>
        </authorList>
    </citation>
    <scope>NUCLEOTIDE SEQUENCE [LARGE SCALE GENOMIC DNA]</scope>
    <source>
        <strain evidence="4 5">LimPoW16</strain>
    </source>
</reference>
<dbReference type="KEGG" id="pani:DCO16_02135"/>
<dbReference type="Gene3D" id="1.20.1600.10">
    <property type="entry name" value="Outer membrane efflux proteins (OEP)"/>
    <property type="match status" value="1"/>
</dbReference>
<gene>
    <name evidence="4" type="ORF">DCO16_02135</name>
</gene>
<protein>
    <recommendedName>
        <fullName evidence="6">Efflux transporter, outer membrane factor (OMF) lipoprotein, NodT family</fullName>
    </recommendedName>
</protein>
<dbReference type="NCBIfam" id="TIGR01845">
    <property type="entry name" value="outer_NodT"/>
    <property type="match status" value="1"/>
</dbReference>
<dbReference type="PANTHER" id="PTHR30203:SF33">
    <property type="entry name" value="BLR4455 PROTEIN"/>
    <property type="match status" value="1"/>
</dbReference>
<dbReference type="InterPro" id="IPR010131">
    <property type="entry name" value="MdtP/NodT-like"/>
</dbReference>
<organism evidence="4 5">
    <name type="scientific">Polynucleobacter antarcticus</name>
    <dbReference type="NCBI Taxonomy" id="1743162"/>
    <lineage>
        <taxon>Bacteria</taxon>
        <taxon>Pseudomonadati</taxon>
        <taxon>Pseudomonadota</taxon>
        <taxon>Betaproteobacteria</taxon>
        <taxon>Burkholderiales</taxon>
        <taxon>Burkholderiaceae</taxon>
        <taxon>Polynucleobacter</taxon>
    </lineage>
</organism>
<name>A0A6M9Q178_9BURK</name>
<keyword evidence="2" id="KW-1134">Transmembrane beta strand</keyword>
<evidence type="ECO:0000313" key="5">
    <source>
        <dbReference type="Proteomes" id="UP000500806"/>
    </source>
</evidence>
<evidence type="ECO:0000256" key="2">
    <source>
        <dbReference type="RuleBase" id="RU362097"/>
    </source>
</evidence>
<evidence type="ECO:0000256" key="3">
    <source>
        <dbReference type="SAM" id="MobiDB-lite"/>
    </source>
</evidence>
<dbReference type="SUPFAM" id="SSF56954">
    <property type="entry name" value="Outer membrane efflux proteins (OEP)"/>
    <property type="match status" value="1"/>
</dbReference>
<keyword evidence="5" id="KW-1185">Reference proteome</keyword>
<dbReference type="Gene3D" id="2.20.200.10">
    <property type="entry name" value="Outer membrane efflux proteins (OEP)"/>
    <property type="match status" value="1"/>
</dbReference>
<evidence type="ECO:0008006" key="6">
    <source>
        <dbReference type="Google" id="ProtNLM"/>
    </source>
</evidence>
<evidence type="ECO:0000313" key="4">
    <source>
        <dbReference type="EMBL" id="QKM61983.1"/>
    </source>
</evidence>
<dbReference type="GO" id="GO:0015562">
    <property type="term" value="F:efflux transmembrane transporter activity"/>
    <property type="evidence" value="ECO:0007669"/>
    <property type="project" value="InterPro"/>
</dbReference>
<feature type="region of interest" description="Disordered" evidence="3">
    <location>
        <begin position="527"/>
        <end position="551"/>
    </location>
</feature>
<keyword evidence="2" id="KW-0449">Lipoprotein</keyword>
<sequence>MVDLFITKVIAVANKSPAGVSRPQCKRLPLYLACLSLGLSACTSPIIKPGDAPPAAEYVRWLPKEFRAPVEASLPRPKELWWRDFESDELNQIVETGITNNYDLRVAVARVAQTRAQAGIVRSAEYPTIDAIGGYSIQAPYPAIGSAPNTAAWSSQGTWQAGALVNYEVNLWGKKGFDTQSAYSQALASEFNRDAVTLTLTGDIVTSYFQVVSLNERITVGQRNLDAIQELTRGLGRRVQLGDATEIDFFQQTILLNNTRAAVVGLQQQRERAFTRLATLVGITPSTLTVKGVSVDKVRVPVVEPGLPSDLLCRRPDIRRAEAMLESAKLDLYSARANLLPNFNLTGGAGFGSFLLSTLTAPQSLYYNITSNLLANIFDAGKRQSQIQLASAKNVEMLESYANTVLSSLREVEDSLSGIQLTARAYSDLSTSRDKAQRLTVMSQRVVLLGGMDFVQLYEIQRTVFNSEDAAIQARFDQLRASVDLFKAIGGGTKLQNDPCLGGTKLPAADARWAEAASKADKIVGPKPNLGIDSKGNMINAPAPLKQSTPN</sequence>
<dbReference type="EMBL" id="CP028941">
    <property type="protein sequence ID" value="QKM61983.1"/>
    <property type="molecule type" value="Genomic_DNA"/>
</dbReference>
<proteinExistence type="inferred from homology"/>
<dbReference type="Pfam" id="PF02321">
    <property type="entry name" value="OEP"/>
    <property type="match status" value="2"/>
</dbReference>
<accession>A0A6M9Q178</accession>
<dbReference type="AlphaFoldDB" id="A0A6M9Q178"/>
<keyword evidence="2" id="KW-0564">Palmitate</keyword>